<evidence type="ECO:0000313" key="1">
    <source>
        <dbReference type="EMBL" id="KAH3677590.1"/>
    </source>
</evidence>
<reference evidence="1" key="1">
    <citation type="journal article" date="2021" name="Open Biol.">
        <title>Shared evolutionary footprints suggest mitochondrial oxidative damage underlies multiple complex I losses in fungi.</title>
        <authorList>
            <person name="Schikora-Tamarit M.A."/>
            <person name="Marcet-Houben M."/>
            <person name="Nosek J."/>
            <person name="Gabaldon T."/>
        </authorList>
    </citation>
    <scope>NUCLEOTIDE SEQUENCE</scope>
    <source>
        <strain evidence="1">CBS2887</strain>
    </source>
</reference>
<dbReference type="Proteomes" id="UP000774326">
    <property type="component" value="Unassembled WGS sequence"/>
</dbReference>
<protein>
    <submittedName>
        <fullName evidence="1">Uncharacterized protein</fullName>
    </submittedName>
</protein>
<sequence>MKKTHITEFISSTTSNVNEDVLMLLLRMGISTFGFRTTVTSNREPDNGGNENRSTSEQLTSFLWKIGVIMLVKSETGGNPGVKERNPPTNVW</sequence>
<proteinExistence type="predicted"/>
<organism evidence="1 2">
    <name type="scientific">Wickerhamomyces pijperi</name>
    <name type="common">Yeast</name>
    <name type="synonym">Pichia pijperi</name>
    <dbReference type="NCBI Taxonomy" id="599730"/>
    <lineage>
        <taxon>Eukaryota</taxon>
        <taxon>Fungi</taxon>
        <taxon>Dikarya</taxon>
        <taxon>Ascomycota</taxon>
        <taxon>Saccharomycotina</taxon>
        <taxon>Saccharomycetes</taxon>
        <taxon>Phaffomycetales</taxon>
        <taxon>Wickerhamomycetaceae</taxon>
        <taxon>Wickerhamomyces</taxon>
    </lineage>
</organism>
<dbReference type="AlphaFoldDB" id="A0A9P8PTY8"/>
<accession>A0A9P8PTY8</accession>
<name>A0A9P8PTY8_WICPI</name>
<comment type="caution">
    <text evidence="1">The sequence shown here is derived from an EMBL/GenBank/DDBJ whole genome shotgun (WGS) entry which is preliminary data.</text>
</comment>
<reference evidence="1" key="2">
    <citation type="submission" date="2021-01" db="EMBL/GenBank/DDBJ databases">
        <authorList>
            <person name="Schikora-Tamarit M.A."/>
        </authorList>
    </citation>
    <scope>NUCLEOTIDE SEQUENCE</scope>
    <source>
        <strain evidence="1">CBS2887</strain>
    </source>
</reference>
<gene>
    <name evidence="1" type="ORF">WICPIJ_008950</name>
</gene>
<evidence type="ECO:0000313" key="2">
    <source>
        <dbReference type="Proteomes" id="UP000774326"/>
    </source>
</evidence>
<dbReference type="EMBL" id="JAEUBG010005157">
    <property type="protein sequence ID" value="KAH3677590.1"/>
    <property type="molecule type" value="Genomic_DNA"/>
</dbReference>
<keyword evidence="2" id="KW-1185">Reference proteome</keyword>